<evidence type="ECO:0000256" key="4">
    <source>
        <dbReference type="ARBA" id="ARBA00023136"/>
    </source>
</evidence>
<keyword evidence="3 5" id="KW-1133">Transmembrane helix</keyword>
<dbReference type="InterPro" id="IPR032808">
    <property type="entry name" value="DoxX"/>
</dbReference>
<proteinExistence type="predicted"/>
<feature type="transmembrane region" description="Helical" evidence="5">
    <location>
        <begin position="40"/>
        <end position="62"/>
    </location>
</feature>
<dbReference type="Pfam" id="PF13564">
    <property type="entry name" value="DoxX_2"/>
    <property type="match status" value="1"/>
</dbReference>
<dbReference type="Proteomes" id="UP000662783">
    <property type="component" value="Chromosome"/>
</dbReference>
<gene>
    <name evidence="6" type="ORF">JR347_01115</name>
</gene>
<sequence length="118" mass="13232">MKKNKIIFMIATGFLSVLMLMSAGMYFFNYDEVSGIFDQLGYPTYIIYPLGVLKVLGLVAIWTRLSTTLVYFAYAGFLYDFMLAFSAHVAIGDGQQGGAVVAIVLWLISFTFYKKVYA</sequence>
<keyword evidence="4 5" id="KW-0472">Membrane</keyword>
<evidence type="ECO:0000256" key="5">
    <source>
        <dbReference type="SAM" id="Phobius"/>
    </source>
</evidence>
<name>A0A974WI90_9BACT</name>
<keyword evidence="2 5" id="KW-0812">Transmembrane</keyword>
<evidence type="ECO:0000313" key="6">
    <source>
        <dbReference type="EMBL" id="QSE97717.1"/>
    </source>
</evidence>
<dbReference type="GO" id="GO:0016020">
    <property type="term" value="C:membrane"/>
    <property type="evidence" value="ECO:0007669"/>
    <property type="project" value="UniProtKB-SubCell"/>
</dbReference>
<protein>
    <submittedName>
        <fullName evidence="6">DoxX family protein</fullName>
    </submittedName>
</protein>
<evidence type="ECO:0000313" key="7">
    <source>
        <dbReference type="Proteomes" id="UP000662783"/>
    </source>
</evidence>
<evidence type="ECO:0000256" key="3">
    <source>
        <dbReference type="ARBA" id="ARBA00022989"/>
    </source>
</evidence>
<dbReference type="KEGG" id="fuv:JR347_01115"/>
<keyword evidence="7" id="KW-1185">Reference proteome</keyword>
<dbReference type="EMBL" id="CP070608">
    <property type="protein sequence ID" value="QSE97717.1"/>
    <property type="molecule type" value="Genomic_DNA"/>
</dbReference>
<feature type="transmembrane region" description="Helical" evidence="5">
    <location>
        <begin position="97"/>
        <end position="113"/>
    </location>
</feature>
<dbReference type="RefSeq" id="WP_205722226.1">
    <property type="nucleotide sequence ID" value="NZ_CP070608.1"/>
</dbReference>
<feature type="transmembrane region" description="Helical" evidence="5">
    <location>
        <begin position="7"/>
        <end position="28"/>
    </location>
</feature>
<comment type="subcellular location">
    <subcellularLocation>
        <location evidence="1">Membrane</location>
        <topology evidence="1">Multi-pass membrane protein</topology>
    </subcellularLocation>
</comment>
<evidence type="ECO:0000256" key="1">
    <source>
        <dbReference type="ARBA" id="ARBA00004141"/>
    </source>
</evidence>
<dbReference type="AlphaFoldDB" id="A0A974WI90"/>
<feature type="transmembrane region" description="Helical" evidence="5">
    <location>
        <begin position="69"/>
        <end position="91"/>
    </location>
</feature>
<reference evidence="6" key="1">
    <citation type="submission" date="2021-02" db="EMBL/GenBank/DDBJ databases">
        <title>Fulvivirga sp. S481 isolated from sea water.</title>
        <authorList>
            <person name="Bae S.S."/>
            <person name="Baek K."/>
        </authorList>
    </citation>
    <scope>NUCLEOTIDE SEQUENCE</scope>
    <source>
        <strain evidence="6">S481</strain>
    </source>
</reference>
<evidence type="ECO:0000256" key="2">
    <source>
        <dbReference type="ARBA" id="ARBA00022692"/>
    </source>
</evidence>
<organism evidence="6 7">
    <name type="scientific">Fulvivirga lutea</name>
    <dbReference type="NCBI Taxonomy" id="2810512"/>
    <lineage>
        <taxon>Bacteria</taxon>
        <taxon>Pseudomonadati</taxon>
        <taxon>Bacteroidota</taxon>
        <taxon>Cytophagia</taxon>
        <taxon>Cytophagales</taxon>
        <taxon>Fulvivirgaceae</taxon>
        <taxon>Fulvivirga</taxon>
    </lineage>
</organism>
<accession>A0A974WI90</accession>